<comment type="subcellular location">
    <subcellularLocation>
        <location evidence="2">Cytoplasm</location>
    </subcellularLocation>
    <subcellularLocation>
        <location evidence="1">Endoplasmic reticulum</location>
    </subcellularLocation>
</comment>
<dbReference type="InterPro" id="IPR013886">
    <property type="entry name" value="PI31_Prot_C"/>
</dbReference>
<evidence type="ECO:0000259" key="12">
    <source>
        <dbReference type="Pfam" id="PF08577"/>
    </source>
</evidence>
<evidence type="ECO:0000256" key="10">
    <source>
        <dbReference type="ARBA" id="ARBA00024805"/>
    </source>
</evidence>
<dbReference type="InterPro" id="IPR021625">
    <property type="entry name" value="PI31_Prot_N"/>
</dbReference>
<feature type="domain" description="PI31 proteasome regulator C-terminal" evidence="12">
    <location>
        <begin position="240"/>
        <end position="321"/>
    </location>
</feature>
<dbReference type="Pfam" id="PF11566">
    <property type="entry name" value="PI31_Prot_N"/>
    <property type="match status" value="1"/>
</dbReference>
<feature type="compositionally biased region" description="Gly residues" evidence="11">
    <location>
        <begin position="326"/>
        <end position="335"/>
    </location>
</feature>
<dbReference type="GO" id="GO:0000502">
    <property type="term" value="C:proteasome complex"/>
    <property type="evidence" value="ECO:0007669"/>
    <property type="project" value="UniProtKB-KW"/>
</dbReference>
<dbReference type="PANTHER" id="PTHR13266">
    <property type="entry name" value="PROTEASOME INHIBITOR"/>
    <property type="match status" value="1"/>
</dbReference>
<name>A0A077REC2_9BASI</name>
<dbReference type="GO" id="GO:0005783">
    <property type="term" value="C:endoplasmic reticulum"/>
    <property type="evidence" value="ECO:0007669"/>
    <property type="project" value="UniProtKB-SubCell"/>
</dbReference>
<evidence type="ECO:0000256" key="11">
    <source>
        <dbReference type="SAM" id="MobiDB-lite"/>
    </source>
</evidence>
<evidence type="ECO:0000256" key="2">
    <source>
        <dbReference type="ARBA" id="ARBA00004496"/>
    </source>
</evidence>
<evidence type="ECO:0000259" key="13">
    <source>
        <dbReference type="Pfam" id="PF11566"/>
    </source>
</evidence>
<keyword evidence="4" id="KW-0488">Methylation</keyword>
<keyword evidence="8" id="KW-0647">Proteasome</keyword>
<feature type="compositionally biased region" description="Low complexity" evidence="11">
    <location>
        <begin position="247"/>
        <end position="258"/>
    </location>
</feature>
<dbReference type="GO" id="GO:0043161">
    <property type="term" value="P:proteasome-mediated ubiquitin-dependent protein catabolic process"/>
    <property type="evidence" value="ECO:0007669"/>
    <property type="project" value="InterPro"/>
</dbReference>
<feature type="compositionally biased region" description="Low complexity" evidence="11">
    <location>
        <begin position="190"/>
        <end position="210"/>
    </location>
</feature>
<protein>
    <submittedName>
        <fullName evidence="14">Uncharacterized protein</fullName>
    </submittedName>
</protein>
<keyword evidence="5" id="KW-0963">Cytoplasm</keyword>
<keyword evidence="9" id="KW-0007">Acetylation</keyword>
<keyword evidence="7" id="KW-0256">Endoplasmic reticulum</keyword>
<sequence>MMIDLLDPSALLSVLPTLLPASSSEPQLRNPSDALAALIHTILTRLDFRLVGLSEDDRLPTSSDVPTSLPNEANKLPSQWNHKGPDHYAFRYKQNQSSLDYLVKLVKLGSRSIVHGIALQGSKTSTMEVQLGDFFSTSYWPFPNKDAEPLVNGYIGSSRVKDLVIAFKVQVLQQLVPGLRKDGYTEEESAASNTGSGSGSSTQSIRNSQSNPPPLPPFAGDEDDPSLPTAQAPYRNPLIIGDRDLDPLGGSPLRLPPRFGGGSGGTSAPPPLFPGAGGDTGGGMFVGPNHPIFRDRFPQQGGQGLPQGAVPPGARFDPIYPAGAAPGQGPGGGVGRFDPFNPDPDVGGARPQNIGGEPDWDELAPPRGENSFANRGGRGGGGGFGGFGGARGRGSGGPDTGGWYS</sequence>
<accession>A0A077REC2</accession>
<proteinExistence type="inferred from homology"/>
<reference evidence="14" key="1">
    <citation type="journal article" date="2014" name="Genome Biol. Evol.">
        <title>Gene Loss Rather Than Gene Gain Is Associated with a Host Jump from Monocots to Dicots in the Smut Fungus Melanopsichium pennsylvanicum.</title>
        <authorList>
            <person name="Sharma R."/>
            <person name="Mishra B."/>
            <person name="Runge F."/>
            <person name="Thines M."/>
        </authorList>
    </citation>
    <scope>NUCLEOTIDE SEQUENCE</scope>
    <source>
        <strain evidence="14">4</strain>
    </source>
</reference>
<organism evidence="14">
    <name type="scientific">Melanopsichium pennsylvanicum 4</name>
    <dbReference type="NCBI Taxonomy" id="1398559"/>
    <lineage>
        <taxon>Eukaryota</taxon>
        <taxon>Fungi</taxon>
        <taxon>Dikarya</taxon>
        <taxon>Basidiomycota</taxon>
        <taxon>Ustilaginomycotina</taxon>
        <taxon>Ustilaginomycetes</taxon>
        <taxon>Ustilaginales</taxon>
        <taxon>Ustilaginaceae</taxon>
        <taxon>Melanopsichium</taxon>
    </lineage>
</organism>
<feature type="domain" description="PI31 proteasome regulator N-terminal" evidence="13">
    <location>
        <begin position="25"/>
        <end position="182"/>
    </location>
</feature>
<keyword evidence="6" id="KW-0597">Phosphoprotein</keyword>
<dbReference type="Gene3D" id="3.40.1000.30">
    <property type="match status" value="1"/>
</dbReference>
<evidence type="ECO:0000256" key="9">
    <source>
        <dbReference type="ARBA" id="ARBA00022990"/>
    </source>
</evidence>
<dbReference type="GO" id="GO:0070628">
    <property type="term" value="F:proteasome binding"/>
    <property type="evidence" value="ECO:0007669"/>
    <property type="project" value="InterPro"/>
</dbReference>
<dbReference type="PANTHER" id="PTHR13266:SF1">
    <property type="entry name" value="PROTEASOME INHIBITOR PI31 SUBUNIT"/>
    <property type="match status" value="1"/>
</dbReference>
<feature type="region of interest" description="Disordered" evidence="11">
    <location>
        <begin position="59"/>
        <end position="80"/>
    </location>
</feature>
<feature type="region of interest" description="Disordered" evidence="11">
    <location>
        <begin position="183"/>
        <end position="270"/>
    </location>
</feature>
<evidence type="ECO:0000256" key="1">
    <source>
        <dbReference type="ARBA" id="ARBA00004240"/>
    </source>
</evidence>
<evidence type="ECO:0000256" key="5">
    <source>
        <dbReference type="ARBA" id="ARBA00022490"/>
    </source>
</evidence>
<evidence type="ECO:0000256" key="3">
    <source>
        <dbReference type="ARBA" id="ARBA00006405"/>
    </source>
</evidence>
<evidence type="ECO:0000256" key="8">
    <source>
        <dbReference type="ARBA" id="ARBA00022942"/>
    </source>
</evidence>
<comment type="similarity">
    <text evidence="3">Belongs to the proteasome inhibitor PI31 family.</text>
</comment>
<dbReference type="Pfam" id="PF08577">
    <property type="entry name" value="PI31_Prot_C"/>
    <property type="match status" value="1"/>
</dbReference>
<evidence type="ECO:0000256" key="4">
    <source>
        <dbReference type="ARBA" id="ARBA00022481"/>
    </source>
</evidence>
<dbReference type="AlphaFoldDB" id="A0A077REC2"/>
<dbReference type="GO" id="GO:0004866">
    <property type="term" value="F:endopeptidase inhibitor activity"/>
    <property type="evidence" value="ECO:0007669"/>
    <property type="project" value="InterPro"/>
</dbReference>
<feature type="compositionally biased region" description="Polar residues" evidence="11">
    <location>
        <begin position="60"/>
        <end position="80"/>
    </location>
</feature>
<evidence type="ECO:0000313" key="14">
    <source>
        <dbReference type="EMBL" id="CDI56909.1"/>
    </source>
</evidence>
<feature type="region of interest" description="Disordered" evidence="11">
    <location>
        <begin position="300"/>
        <end position="405"/>
    </location>
</feature>
<comment type="function">
    <text evidence="10">Plays an important role in control of proteasome function. Inhibits the hydrolysis of protein and peptide substrates by the 20S proteasome. Also inhibits the activation of the proteasome by the proteasome regulatory proteins PA700 and PA28.</text>
</comment>
<evidence type="ECO:0000256" key="6">
    <source>
        <dbReference type="ARBA" id="ARBA00022553"/>
    </source>
</evidence>
<feature type="compositionally biased region" description="Gly residues" evidence="11">
    <location>
        <begin position="376"/>
        <end position="405"/>
    </location>
</feature>
<dbReference type="InterPro" id="IPR045128">
    <property type="entry name" value="PI31-like"/>
</dbReference>
<dbReference type="EMBL" id="HG529705">
    <property type="protein sequence ID" value="CDI56909.1"/>
    <property type="molecule type" value="Genomic_DNA"/>
</dbReference>
<evidence type="ECO:0000256" key="7">
    <source>
        <dbReference type="ARBA" id="ARBA00022824"/>
    </source>
</evidence>